<feature type="non-terminal residue" evidence="1">
    <location>
        <position position="1"/>
    </location>
</feature>
<dbReference type="EMBL" id="JABWDY010034243">
    <property type="protein sequence ID" value="KAF5182844.1"/>
    <property type="molecule type" value="Genomic_DNA"/>
</dbReference>
<sequence>VFQRKDPQLTPGITAAYATVGDPIELTHCVKKSQVRAGSKKTCAKVVFLSAFSSSKAKGETASPSFDSCFHLPRIAVAG</sequence>
<evidence type="ECO:0000313" key="2">
    <source>
        <dbReference type="Proteomes" id="UP000554482"/>
    </source>
</evidence>
<keyword evidence="2" id="KW-1185">Reference proteome</keyword>
<organism evidence="1 2">
    <name type="scientific">Thalictrum thalictroides</name>
    <name type="common">Rue-anemone</name>
    <name type="synonym">Anemone thalictroides</name>
    <dbReference type="NCBI Taxonomy" id="46969"/>
    <lineage>
        <taxon>Eukaryota</taxon>
        <taxon>Viridiplantae</taxon>
        <taxon>Streptophyta</taxon>
        <taxon>Embryophyta</taxon>
        <taxon>Tracheophyta</taxon>
        <taxon>Spermatophyta</taxon>
        <taxon>Magnoliopsida</taxon>
        <taxon>Ranunculales</taxon>
        <taxon>Ranunculaceae</taxon>
        <taxon>Thalictroideae</taxon>
        <taxon>Thalictrum</taxon>
    </lineage>
</organism>
<name>A0A7J6VCK6_THATH</name>
<evidence type="ECO:0000313" key="1">
    <source>
        <dbReference type="EMBL" id="KAF5182844.1"/>
    </source>
</evidence>
<comment type="caution">
    <text evidence="1">The sequence shown here is derived from an EMBL/GenBank/DDBJ whole genome shotgun (WGS) entry which is preliminary data.</text>
</comment>
<dbReference type="OrthoDB" id="10267824at2759"/>
<dbReference type="Proteomes" id="UP000554482">
    <property type="component" value="Unassembled WGS sequence"/>
</dbReference>
<accession>A0A7J6VCK6</accession>
<gene>
    <name evidence="1" type="ORF">FRX31_027570</name>
</gene>
<reference evidence="1 2" key="1">
    <citation type="submission" date="2020-06" db="EMBL/GenBank/DDBJ databases">
        <title>Transcriptomic and genomic resources for Thalictrum thalictroides and T. hernandezii: Facilitating candidate gene discovery in an emerging model plant lineage.</title>
        <authorList>
            <person name="Arias T."/>
            <person name="Riano-Pachon D.M."/>
            <person name="Di Stilio V.S."/>
        </authorList>
    </citation>
    <scope>NUCLEOTIDE SEQUENCE [LARGE SCALE GENOMIC DNA]</scope>
    <source>
        <strain evidence="2">cv. WT478/WT964</strain>
        <tissue evidence="1">Leaves</tissue>
    </source>
</reference>
<dbReference type="AlphaFoldDB" id="A0A7J6VCK6"/>
<protein>
    <submittedName>
        <fullName evidence="1">Uncharacterized protein</fullName>
    </submittedName>
</protein>
<proteinExistence type="predicted"/>